<dbReference type="EMBL" id="JAUIZM010000011">
    <property type="protein sequence ID" value="KAK1357150.1"/>
    <property type="molecule type" value="Genomic_DNA"/>
</dbReference>
<dbReference type="Proteomes" id="UP001237642">
    <property type="component" value="Unassembled WGS sequence"/>
</dbReference>
<evidence type="ECO:0000313" key="2">
    <source>
        <dbReference type="EMBL" id="KAK1357150.1"/>
    </source>
</evidence>
<accession>A0AAD8M0D0</accession>
<comment type="caution">
    <text evidence="2">The sequence shown here is derived from an EMBL/GenBank/DDBJ whole genome shotgun (WGS) entry which is preliminary data.</text>
</comment>
<gene>
    <name evidence="2" type="ORF">POM88_050406</name>
</gene>
<keyword evidence="3" id="KW-1185">Reference proteome</keyword>
<sequence>MGYFASECKKTKALITSSKDWMDSSSESDTEVVNYALMANADVTAAPDDKVLNTIFDFDTDNSSELRRFLKSLHISFRSQTAENSRILSEMSELRKRNDILEAEFSRMQKVQKECDNAKHMYLEMKSNCTALEKELEYANEKIRTWTDSGRKFHEINTSKNWKECLGYKSDEDKKLKEKIVINETVSPKTYRHVIDTTKSKITPVNFVFGKDSNSTFEKGSTSTQGIKIMKSKPVMNKVIKNVGLLSQKQLKDKICEVTDKKKEATVKRNRNDYHDLYYNFYDPLPKIDNSTKSDRVDNVIVKHAFVNTDTDKANPDGVNPVRTAKVRKSSAVKVNKLHGKGTQQVWVPKCSN</sequence>
<proteinExistence type="predicted"/>
<dbReference type="AlphaFoldDB" id="A0AAD8M0D0"/>
<feature type="coiled-coil region" evidence="1">
    <location>
        <begin position="84"/>
        <end position="142"/>
    </location>
</feature>
<name>A0AAD8M0D0_9APIA</name>
<keyword evidence="1" id="KW-0175">Coiled coil</keyword>
<evidence type="ECO:0000313" key="3">
    <source>
        <dbReference type="Proteomes" id="UP001237642"/>
    </source>
</evidence>
<reference evidence="2" key="2">
    <citation type="submission" date="2023-05" db="EMBL/GenBank/DDBJ databases">
        <authorList>
            <person name="Schelkunov M.I."/>
        </authorList>
    </citation>
    <scope>NUCLEOTIDE SEQUENCE</scope>
    <source>
        <strain evidence="2">Hsosn_3</strain>
        <tissue evidence="2">Leaf</tissue>
    </source>
</reference>
<evidence type="ECO:0000256" key="1">
    <source>
        <dbReference type="SAM" id="Coils"/>
    </source>
</evidence>
<organism evidence="2 3">
    <name type="scientific">Heracleum sosnowskyi</name>
    <dbReference type="NCBI Taxonomy" id="360622"/>
    <lineage>
        <taxon>Eukaryota</taxon>
        <taxon>Viridiplantae</taxon>
        <taxon>Streptophyta</taxon>
        <taxon>Embryophyta</taxon>
        <taxon>Tracheophyta</taxon>
        <taxon>Spermatophyta</taxon>
        <taxon>Magnoliopsida</taxon>
        <taxon>eudicotyledons</taxon>
        <taxon>Gunneridae</taxon>
        <taxon>Pentapetalae</taxon>
        <taxon>asterids</taxon>
        <taxon>campanulids</taxon>
        <taxon>Apiales</taxon>
        <taxon>Apiaceae</taxon>
        <taxon>Apioideae</taxon>
        <taxon>apioid superclade</taxon>
        <taxon>Tordylieae</taxon>
        <taxon>Tordyliinae</taxon>
        <taxon>Heracleum</taxon>
    </lineage>
</organism>
<reference evidence="2" key="1">
    <citation type="submission" date="2023-02" db="EMBL/GenBank/DDBJ databases">
        <title>Genome of toxic invasive species Heracleum sosnowskyi carries increased number of genes despite the absence of recent whole-genome duplications.</title>
        <authorList>
            <person name="Schelkunov M."/>
            <person name="Shtratnikova V."/>
            <person name="Makarenko M."/>
            <person name="Klepikova A."/>
            <person name="Omelchenko D."/>
            <person name="Novikova G."/>
            <person name="Obukhova E."/>
            <person name="Bogdanov V."/>
            <person name="Penin A."/>
            <person name="Logacheva M."/>
        </authorList>
    </citation>
    <scope>NUCLEOTIDE SEQUENCE</scope>
    <source>
        <strain evidence="2">Hsosn_3</strain>
        <tissue evidence="2">Leaf</tissue>
    </source>
</reference>
<protein>
    <submittedName>
        <fullName evidence="2">Uncharacterized protein</fullName>
    </submittedName>
</protein>